<dbReference type="InterPro" id="IPR025857">
    <property type="entry name" value="MacB_PCD"/>
</dbReference>
<gene>
    <name evidence="10" type="ORF">KALB_8336</name>
</gene>
<dbReference type="KEGG" id="kal:KALB_8336"/>
<keyword evidence="11" id="KW-1185">Reference proteome</keyword>
<dbReference type="InterPro" id="IPR003838">
    <property type="entry name" value="ABC3_permease_C"/>
</dbReference>
<dbReference type="GO" id="GO:0005886">
    <property type="term" value="C:plasma membrane"/>
    <property type="evidence" value="ECO:0007669"/>
    <property type="project" value="UniProtKB-SubCell"/>
</dbReference>
<evidence type="ECO:0000259" key="9">
    <source>
        <dbReference type="Pfam" id="PF12704"/>
    </source>
</evidence>
<dbReference type="RefSeq" id="WP_025361488.1">
    <property type="nucleotide sequence ID" value="NZ_CP007155.1"/>
</dbReference>
<evidence type="ECO:0000256" key="4">
    <source>
        <dbReference type="ARBA" id="ARBA00022989"/>
    </source>
</evidence>
<sequence length="409" mass="41248">MSWMETLRTSFDAIRSHRLRSGLTMLGILIGIAAVILTVGLGEGAQQQVASAINSLGTNLLVVSPGSTTTGGVRGGQGSSSALTVSDATALSSKVAAPDIAAVAPTTSRSTALTAGSTNWTTSVVGTTPAWQSVRARTLAEGRFLTEQDLTSDAAVTVLAATTAQELFGGADPVGRTVAIGSTPFTVVGVLASAGNSAAQNEDDQAVVPISTAADRLFGGSTRTSVQSIYLEATSSDTLSAAYQEANQLLLNLHHVTDPAAADFTIASQQSLLSTATSVSKTLTILLGGVAALSLLVGGIGVMNIMLVSVTERIREIGLRKALGASPVVIRRQFLVEASVLGLAGGLLGAALGVIGALTLPQLISSTITISPTATAAAILTSIAIGLAFGVYPASRAARLAPIDALRSE</sequence>
<dbReference type="OrthoDB" id="9780560at2"/>
<keyword evidence="3 7" id="KW-0812">Transmembrane</keyword>
<dbReference type="EMBL" id="CP007155">
    <property type="protein sequence ID" value="AHI01693.1"/>
    <property type="molecule type" value="Genomic_DNA"/>
</dbReference>
<dbReference type="PATRIC" id="fig|1449976.3.peg.8372"/>
<proteinExistence type="inferred from homology"/>
<reference evidence="10 11" key="1">
    <citation type="journal article" date="2014" name="BMC Genomics">
        <title>Complete genome sequence of producer of the glycopeptide antibiotic Aculeximycin Kutzneria albida DSM 43870T, a representative of minor genus of Pseudonocardiaceae.</title>
        <authorList>
            <person name="Rebets Y."/>
            <person name="Tokovenko B."/>
            <person name="Lushchyk I."/>
            <person name="Ruckert C."/>
            <person name="Zaburannyi N."/>
            <person name="Bechthold A."/>
            <person name="Kalinowski J."/>
            <person name="Luzhetskyy A."/>
        </authorList>
    </citation>
    <scope>NUCLEOTIDE SEQUENCE [LARGE SCALE GENOMIC DNA]</scope>
    <source>
        <strain evidence="10">DSM 43870</strain>
    </source>
</reference>
<feature type="transmembrane region" description="Helical" evidence="7">
    <location>
        <begin position="370"/>
        <end position="392"/>
    </location>
</feature>
<accession>W5WLI6</accession>
<evidence type="ECO:0000313" key="11">
    <source>
        <dbReference type="Proteomes" id="UP000019225"/>
    </source>
</evidence>
<dbReference type="HOGENOM" id="CLU_000604_8_0_11"/>
<evidence type="ECO:0000256" key="7">
    <source>
        <dbReference type="SAM" id="Phobius"/>
    </source>
</evidence>
<evidence type="ECO:0000313" key="10">
    <source>
        <dbReference type="EMBL" id="AHI01693.1"/>
    </source>
</evidence>
<organism evidence="10 11">
    <name type="scientific">Kutzneria albida DSM 43870</name>
    <dbReference type="NCBI Taxonomy" id="1449976"/>
    <lineage>
        <taxon>Bacteria</taxon>
        <taxon>Bacillati</taxon>
        <taxon>Actinomycetota</taxon>
        <taxon>Actinomycetes</taxon>
        <taxon>Pseudonocardiales</taxon>
        <taxon>Pseudonocardiaceae</taxon>
        <taxon>Kutzneria</taxon>
    </lineage>
</organism>
<dbReference type="AlphaFoldDB" id="W5WLI6"/>
<dbReference type="PANTHER" id="PTHR30572">
    <property type="entry name" value="MEMBRANE COMPONENT OF TRANSPORTER-RELATED"/>
    <property type="match status" value="1"/>
</dbReference>
<evidence type="ECO:0000256" key="1">
    <source>
        <dbReference type="ARBA" id="ARBA00004651"/>
    </source>
</evidence>
<evidence type="ECO:0000256" key="3">
    <source>
        <dbReference type="ARBA" id="ARBA00022692"/>
    </source>
</evidence>
<evidence type="ECO:0000256" key="5">
    <source>
        <dbReference type="ARBA" id="ARBA00023136"/>
    </source>
</evidence>
<name>W5WLI6_9PSEU</name>
<comment type="subcellular location">
    <subcellularLocation>
        <location evidence="1">Cell membrane</location>
        <topology evidence="1">Multi-pass membrane protein</topology>
    </subcellularLocation>
</comment>
<dbReference type="Proteomes" id="UP000019225">
    <property type="component" value="Chromosome"/>
</dbReference>
<comment type="similarity">
    <text evidence="6">Belongs to the ABC-4 integral membrane protein family.</text>
</comment>
<keyword evidence="5 7" id="KW-0472">Membrane</keyword>
<dbReference type="STRING" id="1449976.KALB_8336"/>
<feature type="domain" description="ABC3 transporter permease C-terminal" evidence="8">
    <location>
        <begin position="290"/>
        <end position="401"/>
    </location>
</feature>
<evidence type="ECO:0000256" key="2">
    <source>
        <dbReference type="ARBA" id="ARBA00022475"/>
    </source>
</evidence>
<dbReference type="Pfam" id="PF12704">
    <property type="entry name" value="MacB_PCD"/>
    <property type="match status" value="1"/>
</dbReference>
<protein>
    <submittedName>
        <fullName evidence="10">Uncharacterized protein</fullName>
    </submittedName>
</protein>
<dbReference type="InterPro" id="IPR050250">
    <property type="entry name" value="Macrolide_Exporter_MacB"/>
</dbReference>
<feature type="transmembrane region" description="Helical" evidence="7">
    <location>
        <begin position="21"/>
        <end position="41"/>
    </location>
</feature>
<evidence type="ECO:0000259" key="8">
    <source>
        <dbReference type="Pfam" id="PF02687"/>
    </source>
</evidence>
<feature type="domain" description="MacB-like periplasmic core" evidence="9">
    <location>
        <begin position="21"/>
        <end position="248"/>
    </location>
</feature>
<keyword evidence="2" id="KW-1003">Cell membrane</keyword>
<evidence type="ECO:0000256" key="6">
    <source>
        <dbReference type="ARBA" id="ARBA00038076"/>
    </source>
</evidence>
<dbReference type="PANTHER" id="PTHR30572:SF4">
    <property type="entry name" value="ABC TRANSPORTER PERMEASE YTRF"/>
    <property type="match status" value="1"/>
</dbReference>
<dbReference type="eggNOG" id="COG0577">
    <property type="taxonomic scope" value="Bacteria"/>
</dbReference>
<dbReference type="Pfam" id="PF02687">
    <property type="entry name" value="FtsX"/>
    <property type="match status" value="1"/>
</dbReference>
<keyword evidence="4 7" id="KW-1133">Transmembrane helix</keyword>
<feature type="transmembrane region" description="Helical" evidence="7">
    <location>
        <begin position="285"/>
        <end position="310"/>
    </location>
</feature>
<feature type="transmembrane region" description="Helical" evidence="7">
    <location>
        <begin position="340"/>
        <end position="364"/>
    </location>
</feature>
<dbReference type="GO" id="GO:0022857">
    <property type="term" value="F:transmembrane transporter activity"/>
    <property type="evidence" value="ECO:0007669"/>
    <property type="project" value="TreeGrafter"/>
</dbReference>